<dbReference type="Gene3D" id="3.10.580.10">
    <property type="entry name" value="CBS-domain"/>
    <property type="match status" value="1"/>
</dbReference>
<feature type="domain" description="CBS" evidence="3">
    <location>
        <begin position="77"/>
        <end position="133"/>
    </location>
</feature>
<keyword evidence="1 2" id="KW-0129">CBS domain</keyword>
<dbReference type="OrthoDB" id="9790355at2"/>
<dbReference type="SUPFAM" id="SSF54631">
    <property type="entry name" value="CBS-domain pair"/>
    <property type="match status" value="1"/>
</dbReference>
<evidence type="ECO:0000313" key="5">
    <source>
        <dbReference type="Proteomes" id="UP000031327"/>
    </source>
</evidence>
<dbReference type="Proteomes" id="UP000031327">
    <property type="component" value="Unassembled WGS sequence"/>
</dbReference>
<dbReference type="EMBL" id="JWIC01000008">
    <property type="protein sequence ID" value="KID55606.1"/>
    <property type="molecule type" value="Genomic_DNA"/>
</dbReference>
<dbReference type="InterPro" id="IPR044729">
    <property type="entry name" value="CBS_bac"/>
</dbReference>
<dbReference type="PANTHER" id="PTHR43080">
    <property type="entry name" value="CBS DOMAIN-CONTAINING PROTEIN CBSX3, MITOCHONDRIAL"/>
    <property type="match status" value="1"/>
</dbReference>
<evidence type="ECO:0000256" key="2">
    <source>
        <dbReference type="PROSITE-ProRule" id="PRU00703"/>
    </source>
</evidence>
<evidence type="ECO:0000259" key="3">
    <source>
        <dbReference type="PROSITE" id="PS51371"/>
    </source>
</evidence>
<reference evidence="4 5" key="1">
    <citation type="submission" date="2014-12" db="EMBL/GenBank/DDBJ databases">
        <title>Draft Genome Sequence of Pseudoalteromonas luteoviolacea HI1.</title>
        <authorList>
            <person name="Asahina A.Y."/>
            <person name="Hadfield M.G."/>
        </authorList>
    </citation>
    <scope>NUCLEOTIDE SEQUENCE [LARGE SCALE GENOMIC DNA]</scope>
    <source>
        <strain evidence="4 5">HI1</strain>
    </source>
</reference>
<dbReference type="PANTHER" id="PTHR43080:SF2">
    <property type="entry name" value="CBS DOMAIN-CONTAINING PROTEIN"/>
    <property type="match status" value="1"/>
</dbReference>
<dbReference type="Pfam" id="PF00571">
    <property type="entry name" value="CBS"/>
    <property type="match status" value="2"/>
</dbReference>
<gene>
    <name evidence="4" type="ORF">JF50_20690</name>
</gene>
<organism evidence="4 5">
    <name type="scientific">Pseudoalteromonas luteoviolacea</name>
    <dbReference type="NCBI Taxonomy" id="43657"/>
    <lineage>
        <taxon>Bacteria</taxon>
        <taxon>Pseudomonadati</taxon>
        <taxon>Pseudomonadota</taxon>
        <taxon>Gammaproteobacteria</taxon>
        <taxon>Alteromonadales</taxon>
        <taxon>Pseudoalteromonadaceae</taxon>
        <taxon>Pseudoalteromonas</taxon>
    </lineage>
</organism>
<accession>A0A0C1Q4Z2</accession>
<dbReference type="InterPro" id="IPR046342">
    <property type="entry name" value="CBS_dom_sf"/>
</dbReference>
<dbReference type="SMART" id="SM00116">
    <property type="entry name" value="CBS"/>
    <property type="match status" value="2"/>
</dbReference>
<dbReference type="PROSITE" id="PS51371">
    <property type="entry name" value="CBS"/>
    <property type="match status" value="2"/>
</dbReference>
<comment type="caution">
    <text evidence="4">The sequence shown here is derived from an EMBL/GenBank/DDBJ whole genome shotgun (WGS) entry which is preliminary data.</text>
</comment>
<sequence>MAKQFISDIMSAQFPKITPDTDITDAIAQLQQFGLFGAPVQDSEGHLVGFISEQQLLAPLLQSSYFCDGSSQVAELMSTETLSVTKATTVVDLATQMQQNKPKIYPVLEDEKVVAIVTRSQVIAALKENYLSCSAH</sequence>
<dbReference type="CDD" id="cd04629">
    <property type="entry name" value="CBS_pair_bac"/>
    <property type="match status" value="1"/>
</dbReference>
<evidence type="ECO:0000256" key="1">
    <source>
        <dbReference type="ARBA" id="ARBA00023122"/>
    </source>
</evidence>
<dbReference type="InterPro" id="IPR051257">
    <property type="entry name" value="Diverse_CBS-Domain"/>
</dbReference>
<protein>
    <recommendedName>
        <fullName evidence="3">CBS domain-containing protein</fullName>
    </recommendedName>
</protein>
<name>A0A0C1Q4Z2_9GAMM</name>
<dbReference type="RefSeq" id="WP_039611260.1">
    <property type="nucleotide sequence ID" value="NZ_JWIC01000008.1"/>
</dbReference>
<dbReference type="InterPro" id="IPR000644">
    <property type="entry name" value="CBS_dom"/>
</dbReference>
<proteinExistence type="predicted"/>
<dbReference type="AlphaFoldDB" id="A0A0C1Q4Z2"/>
<evidence type="ECO:0000313" key="4">
    <source>
        <dbReference type="EMBL" id="KID55606.1"/>
    </source>
</evidence>
<feature type="domain" description="CBS" evidence="3">
    <location>
        <begin position="10"/>
        <end position="66"/>
    </location>
</feature>